<feature type="domain" description="NB-ARC" evidence="1">
    <location>
        <begin position="276"/>
        <end position="449"/>
    </location>
</feature>
<dbReference type="PANTHER" id="PTHR46082:SF6">
    <property type="entry name" value="AAA+ ATPASE DOMAIN-CONTAINING PROTEIN-RELATED"/>
    <property type="match status" value="1"/>
</dbReference>
<evidence type="ECO:0008006" key="5">
    <source>
        <dbReference type="Google" id="ProtNLM"/>
    </source>
</evidence>
<dbReference type="AlphaFoldDB" id="A0A0C3D2A6"/>
<reference evidence="4" key="2">
    <citation type="submission" date="2015-01" db="EMBL/GenBank/DDBJ databases">
        <title>Evolutionary Origins and Diversification of the Mycorrhizal Mutualists.</title>
        <authorList>
            <consortium name="DOE Joint Genome Institute"/>
            <consortium name="Mycorrhizal Genomics Consortium"/>
            <person name="Kohler A."/>
            <person name="Kuo A."/>
            <person name="Nagy L.G."/>
            <person name="Floudas D."/>
            <person name="Copeland A."/>
            <person name="Barry K.W."/>
            <person name="Cichocki N."/>
            <person name="Veneault-Fourrey C."/>
            <person name="LaButti K."/>
            <person name="Lindquist E.A."/>
            <person name="Lipzen A."/>
            <person name="Lundell T."/>
            <person name="Morin E."/>
            <person name="Murat C."/>
            <person name="Riley R."/>
            <person name="Ohm R."/>
            <person name="Sun H."/>
            <person name="Tunlid A."/>
            <person name="Henrissat B."/>
            <person name="Grigoriev I.V."/>
            <person name="Hibbett D.S."/>
            <person name="Martin F."/>
        </authorList>
    </citation>
    <scope>NUCLEOTIDE SEQUENCE [LARGE SCALE GENOMIC DNA]</scope>
    <source>
        <strain evidence="4">Zn</strain>
    </source>
</reference>
<dbReference type="InterPro" id="IPR011990">
    <property type="entry name" value="TPR-like_helical_dom_sf"/>
</dbReference>
<dbReference type="Pfam" id="PF00931">
    <property type="entry name" value="NB-ARC"/>
    <property type="match status" value="1"/>
</dbReference>
<dbReference type="HOGENOM" id="CLU_000288_125_4_1"/>
<name>A0A0C3D2A6_OIDMZ</name>
<dbReference type="InterPro" id="IPR010730">
    <property type="entry name" value="HET"/>
</dbReference>
<dbReference type="Pfam" id="PF13374">
    <property type="entry name" value="TPR_10"/>
    <property type="match status" value="2"/>
</dbReference>
<protein>
    <recommendedName>
        <fullName evidence="5">Heterokaryon incompatibility domain-containing protein</fullName>
    </recommendedName>
</protein>
<dbReference type="Gene3D" id="3.40.50.300">
    <property type="entry name" value="P-loop containing nucleotide triphosphate hydrolases"/>
    <property type="match status" value="1"/>
</dbReference>
<keyword evidence="4" id="KW-1185">Reference proteome</keyword>
<evidence type="ECO:0000259" key="2">
    <source>
        <dbReference type="Pfam" id="PF06985"/>
    </source>
</evidence>
<evidence type="ECO:0000259" key="1">
    <source>
        <dbReference type="Pfam" id="PF00931"/>
    </source>
</evidence>
<sequence>MRLLKFVGPGEFSLFQVPTHNTLPYAILSHTWIHGQEVTYQELISGSGKGKTGYEKIKFCGEQAAKDGLLYFWVDTCCIDKSNSTELTTAINSMFRWYRNATKCYVYLADVLTPGYDADIQASRTTWEAAFRESKWFTRGWTLQELIAPAEVKFFSKEGKQLGDKKSLEMPIHEITRIPIKTLQGGPFSDFSIAKRMEWAVQRQTTEEEDMVYCLLGLCEVSMTPIYGEGKDAALKRLHMTVKEFSKDSSKSKDVEDNNVHFLVPFDRNLNFTGRETQLAELEEKLFVRGRTTKYAITGLGGIGKTQLILELVYRTRDKYNNCTIIWLPATNTESLHQAYLDAAQQLGILDRKDEETDVKRSVQDFLSKESVGQWLLVFDNADDINMWIAQSGCEPGSGRLIEYLPRSEQGCIIFTTRDRKAGVKLAQQNIIEVPDMNEDVATQLLQKRLANPDLINNGQDTKALLKELTYLPLAIVQAAAYINENGIAFVDYLSLLADQEEEVIDLLSEEFEADGRYYNIKNPVATTWLISFEKIRYRDPLAADYLSFMACIDAKDIPQSLLPAGASRKKEIDAIGTLDAYSFITKRTDATLDLHRLVHLATRNWLRKQKLITQWAENTITRLEEVFPNPNYQNRSIWRTYLPHVRHALMSTSINKDTESRAELVQRYGRCLYSDGRYNEAEFQFMEVLQIRREVLGAENEATLSSMVDLASAFWDQGRLKEAEDLELQLIETRSKVLGAEHRDTLTSMSNLALTILKQGRWKEVEDLELQLIETRSKVLGAEHPDTLSSMDDLALTFLDQGRWKEAEDLNLQVMETSSKALGVEHPDTLNSMSNLALTFLKQGRWKEVEDLYLQVIGTRSKLLGTEHPDTLTSMSNLAWTFLKRGRWKEAEDLNLQVIEIRKRVLGTEHPDTLSSMSDLAFTWKGQGHATKALALIEDCFRHKMSCIGVDHPDMQSMLKTINQWREECGLSSLET</sequence>
<dbReference type="Proteomes" id="UP000054321">
    <property type="component" value="Unassembled WGS sequence"/>
</dbReference>
<dbReference type="EMBL" id="KN832872">
    <property type="protein sequence ID" value="KIN05389.1"/>
    <property type="molecule type" value="Genomic_DNA"/>
</dbReference>
<reference evidence="3 4" key="1">
    <citation type="submission" date="2014-04" db="EMBL/GenBank/DDBJ databases">
        <authorList>
            <consortium name="DOE Joint Genome Institute"/>
            <person name="Kuo A."/>
            <person name="Martino E."/>
            <person name="Perotto S."/>
            <person name="Kohler A."/>
            <person name="Nagy L.G."/>
            <person name="Floudas D."/>
            <person name="Copeland A."/>
            <person name="Barry K.W."/>
            <person name="Cichocki N."/>
            <person name="Veneault-Fourrey C."/>
            <person name="LaButti K."/>
            <person name="Lindquist E.A."/>
            <person name="Lipzen A."/>
            <person name="Lundell T."/>
            <person name="Morin E."/>
            <person name="Murat C."/>
            <person name="Sun H."/>
            <person name="Tunlid A."/>
            <person name="Henrissat B."/>
            <person name="Grigoriev I.V."/>
            <person name="Hibbett D.S."/>
            <person name="Martin F."/>
            <person name="Nordberg H.P."/>
            <person name="Cantor M.N."/>
            <person name="Hua S.X."/>
        </authorList>
    </citation>
    <scope>NUCLEOTIDE SEQUENCE [LARGE SCALE GENOMIC DNA]</scope>
    <source>
        <strain evidence="3 4">Zn</strain>
    </source>
</reference>
<accession>A0A0C3D2A6</accession>
<dbReference type="Pfam" id="PF06985">
    <property type="entry name" value="HET"/>
    <property type="match status" value="1"/>
</dbReference>
<evidence type="ECO:0000313" key="3">
    <source>
        <dbReference type="EMBL" id="KIN05389.1"/>
    </source>
</evidence>
<proteinExistence type="predicted"/>
<dbReference type="PANTHER" id="PTHR46082">
    <property type="entry name" value="ATP/GTP-BINDING PROTEIN-RELATED"/>
    <property type="match status" value="1"/>
</dbReference>
<dbReference type="SUPFAM" id="SSF48452">
    <property type="entry name" value="TPR-like"/>
    <property type="match status" value="2"/>
</dbReference>
<dbReference type="InterPro" id="IPR053137">
    <property type="entry name" value="NLR-like"/>
</dbReference>
<gene>
    <name evidence="3" type="ORF">OIDMADRAFT_115414</name>
</gene>
<dbReference type="InParanoid" id="A0A0C3D2A6"/>
<dbReference type="GO" id="GO:0043531">
    <property type="term" value="F:ADP binding"/>
    <property type="evidence" value="ECO:0007669"/>
    <property type="project" value="InterPro"/>
</dbReference>
<dbReference type="InterPro" id="IPR002182">
    <property type="entry name" value="NB-ARC"/>
</dbReference>
<dbReference type="Gene3D" id="1.25.40.10">
    <property type="entry name" value="Tetratricopeptide repeat domain"/>
    <property type="match status" value="2"/>
</dbReference>
<dbReference type="InterPro" id="IPR027417">
    <property type="entry name" value="P-loop_NTPase"/>
</dbReference>
<dbReference type="Pfam" id="PF13424">
    <property type="entry name" value="TPR_12"/>
    <property type="match status" value="2"/>
</dbReference>
<feature type="domain" description="Heterokaryon incompatibility" evidence="2">
    <location>
        <begin position="25"/>
        <end position="110"/>
    </location>
</feature>
<dbReference type="NCBIfam" id="NF040586">
    <property type="entry name" value="FxSxx_TPR"/>
    <property type="match status" value="1"/>
</dbReference>
<dbReference type="STRING" id="913774.A0A0C3D2A6"/>
<evidence type="ECO:0000313" key="4">
    <source>
        <dbReference type="Proteomes" id="UP000054321"/>
    </source>
</evidence>
<dbReference type="SUPFAM" id="SSF52540">
    <property type="entry name" value="P-loop containing nucleoside triphosphate hydrolases"/>
    <property type="match status" value="1"/>
</dbReference>
<dbReference type="OrthoDB" id="5986190at2759"/>
<organism evidence="3 4">
    <name type="scientific">Oidiodendron maius (strain Zn)</name>
    <dbReference type="NCBI Taxonomy" id="913774"/>
    <lineage>
        <taxon>Eukaryota</taxon>
        <taxon>Fungi</taxon>
        <taxon>Dikarya</taxon>
        <taxon>Ascomycota</taxon>
        <taxon>Pezizomycotina</taxon>
        <taxon>Leotiomycetes</taxon>
        <taxon>Leotiomycetes incertae sedis</taxon>
        <taxon>Myxotrichaceae</taxon>
        <taxon>Oidiodendron</taxon>
    </lineage>
</organism>